<dbReference type="PROSITE" id="PS50240">
    <property type="entry name" value="TRYPSIN_DOM"/>
    <property type="match status" value="1"/>
</dbReference>
<dbReference type="PROSITE" id="PS00135">
    <property type="entry name" value="TRYPSIN_SER"/>
    <property type="match status" value="1"/>
</dbReference>
<dbReference type="InterPro" id="IPR001254">
    <property type="entry name" value="Trypsin_dom"/>
</dbReference>
<evidence type="ECO:0000256" key="2">
    <source>
        <dbReference type="ARBA" id="ARBA00007664"/>
    </source>
</evidence>
<dbReference type="PROSITE" id="PS00134">
    <property type="entry name" value="TRYPSIN_HIS"/>
    <property type="match status" value="1"/>
</dbReference>
<keyword evidence="3" id="KW-0964">Secreted</keyword>
<dbReference type="Pfam" id="PF00089">
    <property type="entry name" value="Trypsin"/>
    <property type="match status" value="1"/>
</dbReference>
<dbReference type="InterPro" id="IPR033116">
    <property type="entry name" value="TRYPSIN_SER"/>
</dbReference>
<dbReference type="InterPro" id="IPR018114">
    <property type="entry name" value="TRYPSIN_HIS"/>
</dbReference>
<name>A0A1L8EGF7_HAEIR</name>
<feature type="chain" id="PRO_5009875630" evidence="10">
    <location>
        <begin position="21"/>
        <end position="266"/>
    </location>
</feature>
<dbReference type="InterPro" id="IPR001314">
    <property type="entry name" value="Peptidase_S1A"/>
</dbReference>
<dbReference type="PANTHER" id="PTHR24276:SF98">
    <property type="entry name" value="FI18310P1-RELATED"/>
    <property type="match status" value="1"/>
</dbReference>
<dbReference type="PRINTS" id="PR00722">
    <property type="entry name" value="CHYMOTRYPSIN"/>
</dbReference>
<dbReference type="SUPFAM" id="SSF50494">
    <property type="entry name" value="Trypsin-like serine proteases"/>
    <property type="match status" value="1"/>
</dbReference>
<comment type="subcellular location">
    <subcellularLocation>
        <location evidence="1">Secreted</location>
    </subcellularLocation>
</comment>
<dbReference type="FunFam" id="2.40.10.10:FF:000047">
    <property type="entry name" value="Trypsin eta"/>
    <property type="match status" value="1"/>
</dbReference>
<accession>A0A1L8EGF7</accession>
<sequence length="266" mass="28746">MKSTLSILLAVAIFGSLTEARGVSQQAIKNHLTDVRVIGGSDVPEGALPYQVSIQNTFGEHVCGGSILSPQWILTAAHCLEWPKEYLKVVTGTVNWTKPDAEHFVDDLRVHCLHNKPMYHNDIALIHLSTPIVYNARTQPVKLATSNTLKDGDKLLLSGWGSVKVWGRTPDILQSAELNYMDHAKCSTAVRNSAWLGAGHICTDTTSGKGSCHGDSGGPLYNVAKSELVGIVNWGEPCAAGYPDVFASVAYYHDWILTNMNGASSC</sequence>
<dbReference type="GO" id="GO:0004252">
    <property type="term" value="F:serine-type endopeptidase activity"/>
    <property type="evidence" value="ECO:0007669"/>
    <property type="project" value="InterPro"/>
</dbReference>
<evidence type="ECO:0000256" key="3">
    <source>
        <dbReference type="ARBA" id="ARBA00022525"/>
    </source>
</evidence>
<evidence type="ECO:0000256" key="6">
    <source>
        <dbReference type="ARBA" id="ARBA00022825"/>
    </source>
</evidence>
<dbReference type="Gene3D" id="2.40.10.10">
    <property type="entry name" value="Trypsin-like serine proteases"/>
    <property type="match status" value="2"/>
</dbReference>
<dbReference type="InterPro" id="IPR009003">
    <property type="entry name" value="Peptidase_S1_PA"/>
</dbReference>
<evidence type="ECO:0000313" key="12">
    <source>
        <dbReference type="EMBL" id="JAV17800.1"/>
    </source>
</evidence>
<keyword evidence="6 9" id="KW-0720">Serine protease</keyword>
<keyword evidence="7" id="KW-0865">Zymogen</keyword>
<evidence type="ECO:0000256" key="8">
    <source>
        <dbReference type="ARBA" id="ARBA00023157"/>
    </source>
</evidence>
<organism evidence="12">
    <name type="scientific">Haematobia irritans</name>
    <name type="common">Horn fly</name>
    <name type="synonym">Conops irritans</name>
    <dbReference type="NCBI Taxonomy" id="7368"/>
    <lineage>
        <taxon>Eukaryota</taxon>
        <taxon>Metazoa</taxon>
        <taxon>Ecdysozoa</taxon>
        <taxon>Arthropoda</taxon>
        <taxon>Hexapoda</taxon>
        <taxon>Insecta</taxon>
        <taxon>Pterygota</taxon>
        <taxon>Neoptera</taxon>
        <taxon>Endopterygota</taxon>
        <taxon>Diptera</taxon>
        <taxon>Brachycera</taxon>
        <taxon>Muscomorpha</taxon>
        <taxon>Muscoidea</taxon>
        <taxon>Muscidae</taxon>
        <taxon>Haematobia</taxon>
    </lineage>
</organism>
<keyword evidence="8" id="KW-1015">Disulfide bond</keyword>
<feature type="domain" description="Peptidase S1" evidence="11">
    <location>
        <begin position="37"/>
        <end position="261"/>
    </location>
</feature>
<evidence type="ECO:0000256" key="1">
    <source>
        <dbReference type="ARBA" id="ARBA00004613"/>
    </source>
</evidence>
<evidence type="ECO:0000256" key="9">
    <source>
        <dbReference type="RuleBase" id="RU363034"/>
    </source>
</evidence>
<comment type="similarity">
    <text evidence="2">Belongs to the peptidase S1 family.</text>
</comment>
<keyword evidence="5 9" id="KW-0378">Hydrolase</keyword>
<dbReference type="AlphaFoldDB" id="A0A1L8EGF7"/>
<dbReference type="InterPro" id="IPR050430">
    <property type="entry name" value="Peptidase_S1"/>
</dbReference>
<protein>
    <submittedName>
        <fullName evidence="12">Putative chymotrypsin-2-like protein</fullName>
    </submittedName>
</protein>
<keyword evidence="10" id="KW-0732">Signal</keyword>
<evidence type="ECO:0000256" key="4">
    <source>
        <dbReference type="ARBA" id="ARBA00022670"/>
    </source>
</evidence>
<dbReference type="GO" id="GO:0016485">
    <property type="term" value="P:protein processing"/>
    <property type="evidence" value="ECO:0007669"/>
    <property type="project" value="UniProtKB-ARBA"/>
</dbReference>
<evidence type="ECO:0000259" key="11">
    <source>
        <dbReference type="PROSITE" id="PS50240"/>
    </source>
</evidence>
<reference evidence="12" key="1">
    <citation type="submission" date="2017-01" db="EMBL/GenBank/DDBJ databases">
        <title>An insight into the sialome and mialome of the horn fly, Haematobia irritans.</title>
        <authorList>
            <person name="Breijo M."/>
            <person name="Boiani M."/>
            <person name="Ures X."/>
            <person name="Rocha S."/>
            <person name="Sequeira M."/>
            <person name="Ribeiro J.M."/>
        </authorList>
    </citation>
    <scope>NUCLEOTIDE SEQUENCE</scope>
</reference>
<dbReference type="EMBL" id="GFDG01000999">
    <property type="protein sequence ID" value="JAV17800.1"/>
    <property type="molecule type" value="Transcribed_RNA"/>
</dbReference>
<evidence type="ECO:0000256" key="7">
    <source>
        <dbReference type="ARBA" id="ARBA00023145"/>
    </source>
</evidence>
<dbReference type="InterPro" id="IPR043504">
    <property type="entry name" value="Peptidase_S1_PA_chymotrypsin"/>
</dbReference>
<proteinExistence type="inferred from homology"/>
<keyword evidence="4 9" id="KW-0645">Protease</keyword>
<dbReference type="SMART" id="SM00020">
    <property type="entry name" value="Tryp_SPc"/>
    <property type="match status" value="1"/>
</dbReference>
<evidence type="ECO:0000256" key="10">
    <source>
        <dbReference type="SAM" id="SignalP"/>
    </source>
</evidence>
<dbReference type="CDD" id="cd00190">
    <property type="entry name" value="Tryp_SPc"/>
    <property type="match status" value="1"/>
</dbReference>
<dbReference type="GO" id="GO:0005576">
    <property type="term" value="C:extracellular region"/>
    <property type="evidence" value="ECO:0007669"/>
    <property type="project" value="UniProtKB-SubCell"/>
</dbReference>
<evidence type="ECO:0000256" key="5">
    <source>
        <dbReference type="ARBA" id="ARBA00022801"/>
    </source>
</evidence>
<dbReference type="PANTHER" id="PTHR24276">
    <property type="entry name" value="POLYSERASE-RELATED"/>
    <property type="match status" value="1"/>
</dbReference>
<feature type="signal peptide" evidence="10">
    <location>
        <begin position="1"/>
        <end position="20"/>
    </location>
</feature>